<name>A0A1G2J9L1_9BACT</name>
<dbReference type="Proteomes" id="UP000177751">
    <property type="component" value="Unassembled WGS sequence"/>
</dbReference>
<proteinExistence type="predicted"/>
<evidence type="ECO:0000313" key="2">
    <source>
        <dbReference type="Proteomes" id="UP000177751"/>
    </source>
</evidence>
<gene>
    <name evidence="1" type="ORF">A2401_00365</name>
</gene>
<dbReference type="STRING" id="1802229.A2401_00365"/>
<comment type="caution">
    <text evidence="1">The sequence shown here is derived from an EMBL/GenBank/DDBJ whole genome shotgun (WGS) entry which is preliminary data.</text>
</comment>
<protein>
    <submittedName>
        <fullName evidence="1">Uncharacterized protein</fullName>
    </submittedName>
</protein>
<accession>A0A1G2J9L1</accession>
<organism evidence="1 2">
    <name type="scientific">Candidatus Staskawiczbacteria bacterium RIFOXYC1_FULL_38_18</name>
    <dbReference type="NCBI Taxonomy" id="1802229"/>
    <lineage>
        <taxon>Bacteria</taxon>
        <taxon>Candidatus Staskawicziibacteriota</taxon>
    </lineage>
</organism>
<dbReference type="AlphaFoldDB" id="A0A1G2J9L1"/>
<sequence length="80" mass="9887">MKILQSLIMPKKGYKDIKEEVIIKRTRRSFNDWRKILDKFDVKKNGHKSAAMFLNRVYKVNPWWSQVIVIRYEYENKLRR</sequence>
<evidence type="ECO:0000313" key="1">
    <source>
        <dbReference type="EMBL" id="OGZ83653.1"/>
    </source>
</evidence>
<dbReference type="EMBL" id="MHPP01000030">
    <property type="protein sequence ID" value="OGZ83653.1"/>
    <property type="molecule type" value="Genomic_DNA"/>
</dbReference>
<reference evidence="1 2" key="1">
    <citation type="journal article" date="2016" name="Nat. Commun.">
        <title>Thousands of microbial genomes shed light on interconnected biogeochemical processes in an aquifer system.</title>
        <authorList>
            <person name="Anantharaman K."/>
            <person name="Brown C.T."/>
            <person name="Hug L.A."/>
            <person name="Sharon I."/>
            <person name="Castelle C.J."/>
            <person name="Probst A.J."/>
            <person name="Thomas B.C."/>
            <person name="Singh A."/>
            <person name="Wilkins M.J."/>
            <person name="Karaoz U."/>
            <person name="Brodie E.L."/>
            <person name="Williams K.H."/>
            <person name="Hubbard S.S."/>
            <person name="Banfield J.F."/>
        </authorList>
    </citation>
    <scope>NUCLEOTIDE SEQUENCE [LARGE SCALE GENOMIC DNA]</scope>
</reference>